<accession>A0A2N1NGZ6</accession>
<dbReference type="VEuPathDB" id="FungiDB:FUN_014257"/>
<dbReference type="VEuPathDB" id="FungiDB:RhiirA1_450259"/>
<sequence length="90" mass="10836">MGNREFLREGLDMEEHNRRFDKIIGEYKEIVKVTKETTIIDIRSESKEVRKLKKGFVHVSYSKNYDSYMIECLKIGMKIRLAMLFTYFFV</sequence>
<organism evidence="1 2">
    <name type="scientific">Rhizophagus irregularis</name>
    <dbReference type="NCBI Taxonomy" id="588596"/>
    <lineage>
        <taxon>Eukaryota</taxon>
        <taxon>Fungi</taxon>
        <taxon>Fungi incertae sedis</taxon>
        <taxon>Mucoromycota</taxon>
        <taxon>Glomeromycotina</taxon>
        <taxon>Glomeromycetes</taxon>
        <taxon>Glomerales</taxon>
        <taxon>Glomeraceae</taxon>
        <taxon>Rhizophagus</taxon>
    </lineage>
</organism>
<name>A0A2N1NGZ6_9GLOM</name>
<protein>
    <submittedName>
        <fullName evidence="1">Uncharacterized protein</fullName>
    </submittedName>
</protein>
<dbReference type="VEuPathDB" id="FungiDB:RhiirFUN_016843"/>
<reference evidence="1 2" key="1">
    <citation type="submission" date="2016-04" db="EMBL/GenBank/DDBJ databases">
        <title>Genome analyses suggest a sexual origin of heterokaryosis in a supposedly ancient asexual fungus.</title>
        <authorList>
            <person name="Ropars J."/>
            <person name="Sedzielewska K."/>
            <person name="Noel J."/>
            <person name="Charron P."/>
            <person name="Farinelli L."/>
            <person name="Marton T."/>
            <person name="Kruger M."/>
            <person name="Pelin A."/>
            <person name="Brachmann A."/>
            <person name="Corradi N."/>
        </authorList>
    </citation>
    <scope>NUCLEOTIDE SEQUENCE [LARGE SCALE GENOMIC DNA]</scope>
    <source>
        <strain evidence="1 2">C2</strain>
    </source>
</reference>
<reference evidence="1 2" key="2">
    <citation type="submission" date="2017-10" db="EMBL/GenBank/DDBJ databases">
        <title>Extensive intraspecific genome diversity in a model arbuscular mycorrhizal fungus.</title>
        <authorList>
            <person name="Chen E.C.H."/>
            <person name="Morin E."/>
            <person name="Baudet D."/>
            <person name="Noel J."/>
            <person name="Ndikumana S."/>
            <person name="Charron P."/>
            <person name="St-Onge C."/>
            <person name="Giorgi J."/>
            <person name="Grigoriev I.V."/>
            <person name="Roux C."/>
            <person name="Martin F.M."/>
            <person name="Corradi N."/>
        </authorList>
    </citation>
    <scope>NUCLEOTIDE SEQUENCE [LARGE SCALE GENOMIC DNA]</scope>
    <source>
        <strain evidence="1 2">C2</strain>
    </source>
</reference>
<comment type="caution">
    <text evidence="1">The sequence shown here is derived from an EMBL/GenBank/DDBJ whole genome shotgun (WGS) entry which is preliminary data.</text>
</comment>
<dbReference type="Proteomes" id="UP000233469">
    <property type="component" value="Unassembled WGS sequence"/>
</dbReference>
<proteinExistence type="predicted"/>
<evidence type="ECO:0000313" key="1">
    <source>
        <dbReference type="EMBL" id="PKK73141.1"/>
    </source>
</evidence>
<gene>
    <name evidence="1" type="ORF">RhiirC2_741429</name>
</gene>
<evidence type="ECO:0000313" key="2">
    <source>
        <dbReference type="Proteomes" id="UP000233469"/>
    </source>
</evidence>
<dbReference type="AlphaFoldDB" id="A0A2N1NGZ6"/>
<dbReference type="EMBL" id="LLXL01000392">
    <property type="protein sequence ID" value="PKK73141.1"/>
    <property type="molecule type" value="Genomic_DNA"/>
</dbReference>